<reference evidence="1" key="2">
    <citation type="submission" date="2018-01" db="EMBL/GenBank/DDBJ databases">
        <title>Ralstonia pseudosolanacearum P824 infects blueberry.</title>
        <authorList>
            <person name="Bocsanczy A.M."/>
            <person name="Norman D.J."/>
        </authorList>
    </citation>
    <scope>NUCLEOTIDE SEQUENCE</scope>
    <source>
        <strain evidence="1">P824</strain>
    </source>
</reference>
<reference evidence="7" key="4">
    <citation type="submission" date="2021-10" db="EMBL/GenBank/DDBJ databases">
        <title>Complete genome sequences of five Ralstonia solancearum strains isolated from sunflower.</title>
        <authorList>
            <person name="She X."/>
            <person name="He Z."/>
        </authorList>
    </citation>
    <scope>NUCLEOTIDE SEQUENCE</scope>
    <source>
        <strain evidence="7">RS638</strain>
    </source>
</reference>
<keyword evidence="4" id="KW-0812">Transmembrane</keyword>
<name>A0A0K1ZMR5_RALSL</name>
<proteinExistence type="predicted"/>
<dbReference type="EMBL" id="LN899821">
    <property type="protein sequence ID" value="CUV20312.1"/>
    <property type="molecule type" value="Genomic_DNA"/>
</dbReference>
<evidence type="ECO:0000313" key="8">
    <source>
        <dbReference type="Proteomes" id="UP000262427"/>
    </source>
</evidence>
<reference evidence="4" key="1">
    <citation type="submission" date="2015-10" db="EMBL/GenBank/DDBJ databases">
        <authorList>
            <person name="Gilbert D.G."/>
        </authorList>
    </citation>
    <scope>NUCLEOTIDE SEQUENCE</scope>
    <source>
        <strain evidence="4">Phyl III-seqv23</strain>
    </source>
</reference>
<evidence type="ECO:0000313" key="2">
    <source>
        <dbReference type="EMBL" id="CUV20312.1"/>
    </source>
</evidence>
<evidence type="ECO:0000313" key="5">
    <source>
        <dbReference type="EMBL" id="CUV43831.1"/>
    </source>
</evidence>
<sequence length="59" mass="6643">MAWRHRHEPRDRRLVREEDDAARAEHARLPVFGARVMVSYGSTVKAAVDGIWSAISAAL</sequence>
<dbReference type="EMBL" id="LN899820">
    <property type="protein sequence ID" value="CUV53374.1"/>
    <property type="molecule type" value="Genomic_DNA"/>
</dbReference>
<protein>
    <submittedName>
        <fullName evidence="7">Flp family type IVb pilin</fullName>
    </submittedName>
    <submittedName>
        <fullName evidence="1">Pilin protein</fullName>
    </submittedName>
    <submittedName>
        <fullName evidence="4">Pilin transmembrane protein</fullName>
    </submittedName>
</protein>
<dbReference type="AlphaFoldDB" id="A0A0K1ZMR5"/>
<dbReference type="EMBL" id="LN899826">
    <property type="protein sequence ID" value="CUV38451.1"/>
    <property type="molecule type" value="Genomic_DNA"/>
</dbReference>
<dbReference type="Proteomes" id="UP000262427">
    <property type="component" value="Chromosome CM"/>
</dbReference>
<accession>A0A0K1ZMR5</accession>
<evidence type="ECO:0000313" key="6">
    <source>
        <dbReference type="EMBL" id="CUV53374.1"/>
    </source>
</evidence>
<evidence type="ECO:0000313" key="7">
    <source>
        <dbReference type="EMBL" id="UZF14252.1"/>
    </source>
</evidence>
<dbReference type="EMBL" id="LN899827">
    <property type="protein sequence ID" value="CUV43831.1"/>
    <property type="molecule type" value="Genomic_DNA"/>
</dbReference>
<gene>
    <name evidence="7" type="ORF">LH706_14665</name>
    <name evidence="2" type="ORF">PSS4_v1_1420025</name>
    <name evidence="1" type="ORF">RSP824_13865</name>
    <name evidence="3" type="ORF">RUN1985_v1_210035</name>
    <name evidence="6" type="ORF">RUN215_v1_120084</name>
    <name evidence="4" type="ORF">TF3108_v1_120085</name>
    <name evidence="5" type="ORF">TO10_v1_110025</name>
</gene>
<organism evidence="4">
    <name type="scientific">Ralstonia solanacearum</name>
    <name type="common">Pseudomonas solanacearum</name>
    <dbReference type="NCBI Taxonomy" id="305"/>
    <lineage>
        <taxon>Bacteria</taxon>
        <taxon>Pseudomonadati</taxon>
        <taxon>Pseudomonadota</taxon>
        <taxon>Betaproteobacteria</taxon>
        <taxon>Burkholderiales</taxon>
        <taxon>Burkholderiaceae</taxon>
        <taxon>Ralstonia</taxon>
        <taxon>Ralstonia solanacearum species complex</taxon>
    </lineage>
</organism>
<keyword evidence="4" id="KW-0472">Membrane</keyword>
<evidence type="ECO:0000313" key="1">
    <source>
        <dbReference type="EMBL" id="AYA47464.1"/>
    </source>
</evidence>
<dbReference type="EMBL" id="CP025741">
    <property type="protein sequence ID" value="AYA47464.1"/>
    <property type="molecule type" value="Genomic_DNA"/>
</dbReference>
<dbReference type="EMBL" id="LN899824">
    <property type="protein sequence ID" value="CUV28409.1"/>
    <property type="molecule type" value="Genomic_DNA"/>
</dbReference>
<reference evidence="8" key="3">
    <citation type="submission" date="2018-01" db="EMBL/GenBank/DDBJ databases">
        <title>Raltonia solanacearum P824 infects blueberry.</title>
        <authorList>
            <person name="Bocsanczy A.M."/>
            <person name="Norman D.J."/>
        </authorList>
    </citation>
    <scope>NUCLEOTIDE SEQUENCE [LARGE SCALE GENOMIC DNA]</scope>
    <source>
        <strain evidence="8">P824</strain>
    </source>
</reference>
<dbReference type="PATRIC" id="fig|305.107.peg.3465"/>
<evidence type="ECO:0000313" key="3">
    <source>
        <dbReference type="EMBL" id="CUV28409.1"/>
    </source>
</evidence>
<dbReference type="EMBL" id="CP085043">
    <property type="protein sequence ID" value="UZF14252.1"/>
    <property type="molecule type" value="Genomic_DNA"/>
</dbReference>
<evidence type="ECO:0000313" key="4">
    <source>
        <dbReference type="EMBL" id="CUV38451.1"/>
    </source>
</evidence>